<dbReference type="EMBL" id="JACGCM010001664">
    <property type="protein sequence ID" value="KAF6151668.1"/>
    <property type="molecule type" value="Genomic_DNA"/>
</dbReference>
<gene>
    <name evidence="1" type="ORF">GIB67_043075</name>
</gene>
<keyword evidence="2" id="KW-1185">Reference proteome</keyword>
<dbReference type="OrthoDB" id="1302981at2759"/>
<feature type="non-terminal residue" evidence="1">
    <location>
        <position position="88"/>
    </location>
</feature>
<proteinExistence type="predicted"/>
<evidence type="ECO:0000313" key="1">
    <source>
        <dbReference type="EMBL" id="KAF6151668.1"/>
    </source>
</evidence>
<sequence>DSNSAFFHRAIKARKSKNAIFSYKNTDGHRGIRQGDPMSPYLFVLTMELLGLILKDKVDDGSFTLHHRCSDPQITHLAFADDLSVFMK</sequence>
<organism evidence="1 2">
    <name type="scientific">Kingdonia uniflora</name>
    <dbReference type="NCBI Taxonomy" id="39325"/>
    <lineage>
        <taxon>Eukaryota</taxon>
        <taxon>Viridiplantae</taxon>
        <taxon>Streptophyta</taxon>
        <taxon>Embryophyta</taxon>
        <taxon>Tracheophyta</taxon>
        <taxon>Spermatophyta</taxon>
        <taxon>Magnoliopsida</taxon>
        <taxon>Ranunculales</taxon>
        <taxon>Circaeasteraceae</taxon>
        <taxon>Kingdonia</taxon>
    </lineage>
</organism>
<feature type="non-terminal residue" evidence="1">
    <location>
        <position position="1"/>
    </location>
</feature>
<dbReference type="AlphaFoldDB" id="A0A7J7MA91"/>
<evidence type="ECO:0000313" key="2">
    <source>
        <dbReference type="Proteomes" id="UP000541444"/>
    </source>
</evidence>
<dbReference type="Proteomes" id="UP000541444">
    <property type="component" value="Unassembled WGS sequence"/>
</dbReference>
<accession>A0A7J7MA91</accession>
<evidence type="ECO:0008006" key="3">
    <source>
        <dbReference type="Google" id="ProtNLM"/>
    </source>
</evidence>
<reference evidence="1 2" key="1">
    <citation type="journal article" date="2020" name="IScience">
        <title>Genome Sequencing of the Endangered Kingdonia uniflora (Circaeasteraceae, Ranunculales) Reveals Potential Mechanisms of Evolutionary Specialization.</title>
        <authorList>
            <person name="Sun Y."/>
            <person name="Deng T."/>
            <person name="Zhang A."/>
            <person name="Moore M.J."/>
            <person name="Landis J.B."/>
            <person name="Lin N."/>
            <person name="Zhang H."/>
            <person name="Zhang X."/>
            <person name="Huang J."/>
            <person name="Zhang X."/>
            <person name="Sun H."/>
            <person name="Wang H."/>
        </authorList>
    </citation>
    <scope>NUCLEOTIDE SEQUENCE [LARGE SCALE GENOMIC DNA]</scope>
    <source>
        <strain evidence="1">TB1705</strain>
        <tissue evidence="1">Leaf</tissue>
    </source>
</reference>
<protein>
    <recommendedName>
        <fullName evidence="3">Reverse transcriptase</fullName>
    </recommendedName>
</protein>
<name>A0A7J7MA91_9MAGN</name>
<comment type="caution">
    <text evidence="1">The sequence shown here is derived from an EMBL/GenBank/DDBJ whole genome shotgun (WGS) entry which is preliminary data.</text>
</comment>